<gene>
    <name evidence="1" type="ORF">V1525DRAFT_409308</name>
</gene>
<comment type="caution">
    <text evidence="1">The sequence shown here is derived from an EMBL/GenBank/DDBJ whole genome shotgun (WGS) entry which is preliminary data.</text>
</comment>
<evidence type="ECO:0000313" key="1">
    <source>
        <dbReference type="EMBL" id="KAK9235636.1"/>
    </source>
</evidence>
<reference evidence="2" key="1">
    <citation type="journal article" date="2024" name="Front. Bioeng. Biotechnol.">
        <title>Genome-scale model development and genomic sequencing of the oleaginous clade Lipomyces.</title>
        <authorList>
            <person name="Czajka J.J."/>
            <person name="Han Y."/>
            <person name="Kim J."/>
            <person name="Mondo S.J."/>
            <person name="Hofstad B.A."/>
            <person name="Robles A."/>
            <person name="Haridas S."/>
            <person name="Riley R."/>
            <person name="LaButti K."/>
            <person name="Pangilinan J."/>
            <person name="Andreopoulos W."/>
            <person name="Lipzen A."/>
            <person name="Yan J."/>
            <person name="Wang M."/>
            <person name="Ng V."/>
            <person name="Grigoriev I.V."/>
            <person name="Spatafora J.W."/>
            <person name="Magnuson J.K."/>
            <person name="Baker S.E."/>
            <person name="Pomraning K.R."/>
        </authorList>
    </citation>
    <scope>NUCLEOTIDE SEQUENCE [LARGE SCALE GENOMIC DNA]</scope>
    <source>
        <strain evidence="2">CBS 7786</strain>
    </source>
</reference>
<name>A0ACC3SVI1_LIPKO</name>
<keyword evidence="2" id="KW-1185">Reference proteome</keyword>
<proteinExistence type="predicted"/>
<evidence type="ECO:0000313" key="2">
    <source>
        <dbReference type="Proteomes" id="UP001433508"/>
    </source>
</evidence>
<organism evidence="1 2">
    <name type="scientific">Lipomyces kononenkoae</name>
    <name type="common">Yeast</name>
    <dbReference type="NCBI Taxonomy" id="34357"/>
    <lineage>
        <taxon>Eukaryota</taxon>
        <taxon>Fungi</taxon>
        <taxon>Dikarya</taxon>
        <taxon>Ascomycota</taxon>
        <taxon>Saccharomycotina</taxon>
        <taxon>Lipomycetes</taxon>
        <taxon>Lipomycetales</taxon>
        <taxon>Lipomycetaceae</taxon>
        <taxon>Lipomyces</taxon>
    </lineage>
</organism>
<accession>A0ACC3SVI1</accession>
<sequence length="553" mass="60563">MTDPRVQAYLAFLKSPQADQLLPNARITYVTSAQTFRGADAILSNAILNARHVKKSEKVISTHIASDSIVFETVTTIEFVNGTGSYVTGLDKNFVVDNTVILPVIHSVIFEVDKIKSVRLFWDQGTMLKQLNIIGSRGNSWPIVSGSDQEKLMISDAVPSNNTVPVEKTTEAFSPRKQFDISQLEPEIEVVLPRPAVVPAAASSKPQTRSFQDMVDAQTGPLPQSPRRQGKAPETYNIFDEKNQQPLPARHMKGPAATSENLSTPSHVRAKRFNAKNFEPHFKFGTPDQQPSPYSKTRANMHPQPDEVKWDYNGELQIDDKQVTGPGRRDMVSNFELSDESPISSQRFSGIKIAGNGMGGHRGKAQWSLNMGADDSDSLVPQNQGNNVRKDLVSSLELTDASVSQNEDQNGRFNGIKIAGNGMGSRGKPQWSWNMGSDATEANPSDRATTSTSARPAPLEMETNTGNITKQSASSAETFESVQTEKQAQGSRFNGIKISGNGMGGRGKPGWSWDMAGSEDNMPAQKKYQGRITSHRQFVSSWSFGNDESGKEN</sequence>
<dbReference type="EMBL" id="MU971408">
    <property type="protein sequence ID" value="KAK9235636.1"/>
    <property type="molecule type" value="Genomic_DNA"/>
</dbReference>
<dbReference type="Proteomes" id="UP001433508">
    <property type="component" value="Unassembled WGS sequence"/>
</dbReference>
<protein>
    <submittedName>
        <fullName evidence="1">Uncharacterized protein</fullName>
    </submittedName>
</protein>